<gene>
    <name evidence="20" type="primary">aroK</name>
    <name evidence="21" type="synonym">aroB</name>
    <name evidence="24" type="ORF">BGX16_1996</name>
</gene>
<feature type="binding site" evidence="20">
    <location>
        <position position="61"/>
    </location>
    <ligand>
        <name>substrate</name>
    </ligand>
</feature>
<sequence length="543" mass="60103">MTTLKKTVYFTGFMASGKSRIGRAIAERLHAPLIDTDALIVERQGKSISEIFETQGEVAFRKMELDVIREIAADPKPKVVALGGGTLTQASVVSLIRKTGLIVRLWATPEVLSERIGRKDTRPLMAGLSPEERLAKIKTMLAEREPRYALADFSVESTNDSEEKVISAVLRGLQFWENRAVYVEPSGGSHYPIFIGHKLIPHFSTLLNGLRLMPKDSFLVVTDTTIAKAQSRSLGMLKHEAGDCPAFKFRAGEIFKNLNSLNQLFTFMLRRRYSRKSCLLQLSGGVVGDMAGFAAATYQRGIDFIQIPTTLLSMVDSSVGGKVAVNHPEGKNMIGAFYQPKAVVCDLDTLSTLPDTEYLAGLAEVIKYGVIYDAEFFKYLEENVQKILARDSEAMKHIVRRSCEIKAEVVGIDEKEMGLRAILNYGHTFGHAIENLHHYEFSHGIGVSLGMRVAGRLACMLGMISKEEENRQTALLDAYGFPKTVDGVNVNAAWDSMGVDKKVEKNKRVYILPTKIGEVKKVANVEEALVKEAWKAILPEVNA</sequence>
<evidence type="ECO:0000256" key="16">
    <source>
        <dbReference type="ARBA" id="ARBA00023141"/>
    </source>
</evidence>
<keyword evidence="9 20" id="KW-0808">Transferase</keyword>
<keyword evidence="14 20" id="KW-0067">ATP-binding</keyword>
<dbReference type="InterPro" id="IPR031322">
    <property type="entry name" value="Shikimate/glucono_kinase"/>
</dbReference>
<evidence type="ECO:0000259" key="22">
    <source>
        <dbReference type="Pfam" id="PF01761"/>
    </source>
</evidence>
<dbReference type="EMBL" id="PGEX01000001">
    <property type="protein sequence ID" value="PJJ41982.1"/>
    <property type="molecule type" value="Genomic_DNA"/>
</dbReference>
<dbReference type="AlphaFoldDB" id="A0A2M9A8G0"/>
<reference evidence="24 25" key="1">
    <citation type="submission" date="2017-11" db="EMBL/GenBank/DDBJ databases">
        <title>Animal gut microbial communities from fecal samples from Wisconsin, USA.</title>
        <authorList>
            <person name="Neumann A."/>
        </authorList>
    </citation>
    <scope>NUCLEOTIDE SEQUENCE [LARGE SCALE GENOMIC DNA]</scope>
    <source>
        <strain evidence="24 25">UWS3</strain>
    </source>
</reference>
<keyword evidence="17 21" id="KW-0456">Lyase</keyword>
<dbReference type="EC" id="2.7.1.71" evidence="20"/>
<feature type="binding site" evidence="20">
    <location>
        <position position="122"/>
    </location>
    <ligand>
        <name>ATP</name>
        <dbReference type="ChEBI" id="CHEBI:30616"/>
    </ligand>
</feature>
<comment type="subcellular location">
    <subcellularLocation>
        <location evidence="21">Cytoplasm</location>
    </subcellularLocation>
</comment>
<dbReference type="GO" id="GO:0004765">
    <property type="term" value="F:shikimate kinase activity"/>
    <property type="evidence" value="ECO:0007669"/>
    <property type="project" value="UniProtKB-UniRule"/>
</dbReference>
<feature type="binding site" evidence="20">
    <location>
        <begin position="15"/>
        <end position="20"/>
    </location>
    <ligand>
        <name>ATP</name>
        <dbReference type="ChEBI" id="CHEBI:30616"/>
    </ligand>
</feature>
<feature type="binding site" evidence="21">
    <location>
        <position position="322"/>
    </location>
    <ligand>
        <name>NAD(+)</name>
        <dbReference type="ChEBI" id="CHEBI:57540"/>
    </ligand>
</feature>
<feature type="binding site" evidence="21">
    <location>
        <begin position="349"/>
        <end position="352"/>
    </location>
    <ligand>
        <name>NAD(+)</name>
        <dbReference type="ChEBI" id="CHEBI:57540"/>
    </ligand>
</feature>
<dbReference type="InterPro" id="IPR027417">
    <property type="entry name" value="P-loop_NTPase"/>
</dbReference>
<feature type="domain" description="3-dehydroquinate synthase C-terminal" evidence="23">
    <location>
        <begin position="361"/>
        <end position="503"/>
    </location>
</feature>
<dbReference type="Gene3D" id="1.20.1090.10">
    <property type="entry name" value="Dehydroquinate synthase-like - alpha domain"/>
    <property type="match status" value="1"/>
</dbReference>
<evidence type="ECO:0000256" key="2">
    <source>
        <dbReference type="ARBA" id="ARBA00001911"/>
    </source>
</evidence>
<organism evidence="24 25">
    <name type="scientific">Hallerella succinigenes</name>
    <dbReference type="NCBI Taxonomy" id="1896222"/>
    <lineage>
        <taxon>Bacteria</taxon>
        <taxon>Pseudomonadati</taxon>
        <taxon>Fibrobacterota</taxon>
        <taxon>Fibrobacteria</taxon>
        <taxon>Fibrobacterales</taxon>
        <taxon>Fibrobacteraceae</taxon>
        <taxon>Hallerella</taxon>
    </lineage>
</organism>
<dbReference type="GO" id="GO:0005737">
    <property type="term" value="C:cytoplasm"/>
    <property type="evidence" value="ECO:0007669"/>
    <property type="project" value="UniProtKB-SubCell"/>
</dbReference>
<evidence type="ECO:0000256" key="10">
    <source>
        <dbReference type="ARBA" id="ARBA00022723"/>
    </source>
</evidence>
<feature type="binding site" evidence="21">
    <location>
        <begin position="285"/>
        <end position="289"/>
    </location>
    <ligand>
        <name>NAD(+)</name>
        <dbReference type="ChEBI" id="CHEBI:57540"/>
    </ligand>
</feature>
<evidence type="ECO:0000256" key="1">
    <source>
        <dbReference type="ARBA" id="ARBA00001393"/>
    </source>
</evidence>
<comment type="catalytic activity">
    <reaction evidence="19 20">
        <text>shikimate + ATP = 3-phosphoshikimate + ADP + H(+)</text>
        <dbReference type="Rhea" id="RHEA:13121"/>
        <dbReference type="ChEBI" id="CHEBI:15378"/>
        <dbReference type="ChEBI" id="CHEBI:30616"/>
        <dbReference type="ChEBI" id="CHEBI:36208"/>
        <dbReference type="ChEBI" id="CHEBI:145989"/>
        <dbReference type="ChEBI" id="CHEBI:456216"/>
        <dbReference type="EC" id="2.7.1.71"/>
    </reaction>
</comment>
<keyword evidence="8 21" id="KW-0028">Amino-acid biosynthesis</keyword>
<dbReference type="Pfam" id="PF01202">
    <property type="entry name" value="SKI"/>
    <property type="match status" value="1"/>
</dbReference>
<feature type="binding site" evidence="20">
    <location>
        <position position="144"/>
    </location>
    <ligand>
        <name>substrate</name>
    </ligand>
</feature>
<dbReference type="InterPro" id="IPR000623">
    <property type="entry name" value="Shikimate_kinase/TSH1"/>
</dbReference>
<dbReference type="GO" id="GO:0008652">
    <property type="term" value="P:amino acid biosynthetic process"/>
    <property type="evidence" value="ECO:0007669"/>
    <property type="project" value="UniProtKB-KW"/>
</dbReference>
<evidence type="ECO:0000256" key="12">
    <source>
        <dbReference type="ARBA" id="ARBA00022777"/>
    </source>
</evidence>
<feature type="domain" description="3-dehydroquinate synthase N-terminal" evidence="22">
    <location>
        <begin position="248"/>
        <end position="358"/>
    </location>
</feature>
<feature type="binding site" evidence="21">
    <location>
        <position position="331"/>
    </location>
    <ligand>
        <name>NAD(+)</name>
        <dbReference type="ChEBI" id="CHEBI:57540"/>
    </ligand>
</feature>
<evidence type="ECO:0000256" key="7">
    <source>
        <dbReference type="ARBA" id="ARBA00022490"/>
    </source>
</evidence>
<evidence type="ECO:0000256" key="19">
    <source>
        <dbReference type="ARBA" id="ARBA00048567"/>
    </source>
</evidence>
<evidence type="ECO:0000256" key="17">
    <source>
        <dbReference type="ARBA" id="ARBA00023239"/>
    </source>
</evidence>
<comment type="cofactor">
    <cofactor evidence="21">
        <name>Co(2+)</name>
        <dbReference type="ChEBI" id="CHEBI:48828"/>
    </cofactor>
    <cofactor evidence="21">
        <name>Zn(2+)</name>
        <dbReference type="ChEBI" id="CHEBI:29105"/>
    </cofactor>
    <text evidence="21">Binds 1 divalent metal cation per subunit. Can use either Co(2+) or Zn(2+).</text>
</comment>
<keyword evidence="13 21" id="KW-0862">Zinc</keyword>
<feature type="binding site" evidence="21">
    <location>
        <position position="427"/>
    </location>
    <ligand>
        <name>Zn(2+)</name>
        <dbReference type="ChEBI" id="CHEBI:29105"/>
    </ligand>
</feature>
<feature type="binding site" evidence="20">
    <location>
        <position position="19"/>
    </location>
    <ligand>
        <name>Mg(2+)</name>
        <dbReference type="ChEBI" id="CHEBI:18420"/>
    </ligand>
</feature>
<feature type="binding site" evidence="20">
    <location>
        <position position="37"/>
    </location>
    <ligand>
        <name>substrate</name>
    </ligand>
</feature>
<evidence type="ECO:0000256" key="8">
    <source>
        <dbReference type="ARBA" id="ARBA00022605"/>
    </source>
</evidence>
<keyword evidence="10 21" id="KW-0479">Metal-binding</keyword>
<feature type="binding site" evidence="21">
    <location>
        <begin position="309"/>
        <end position="310"/>
    </location>
    <ligand>
        <name>NAD(+)</name>
        <dbReference type="ChEBI" id="CHEBI:57540"/>
    </ligand>
</feature>
<dbReference type="InterPro" id="IPR023000">
    <property type="entry name" value="Shikimate_kinase_CS"/>
</dbReference>
<dbReference type="InterPro" id="IPR016037">
    <property type="entry name" value="DHQ_synth_AroB"/>
</dbReference>
<keyword evidence="11 21" id="KW-0547">Nucleotide-binding</keyword>
<dbReference type="Gene3D" id="3.40.50.300">
    <property type="entry name" value="P-loop containing nucleotide triphosphate hydrolases"/>
    <property type="match status" value="1"/>
</dbReference>
<dbReference type="PROSITE" id="PS01128">
    <property type="entry name" value="SHIKIMATE_KINASE"/>
    <property type="match status" value="1"/>
</dbReference>
<dbReference type="GO" id="GO:0009423">
    <property type="term" value="P:chorismate biosynthetic process"/>
    <property type="evidence" value="ECO:0007669"/>
    <property type="project" value="UniProtKB-UniRule"/>
</dbReference>
<dbReference type="NCBIfam" id="TIGR01357">
    <property type="entry name" value="aroB"/>
    <property type="match status" value="1"/>
</dbReference>
<dbReference type="PRINTS" id="PR01100">
    <property type="entry name" value="SHIKIMTKNASE"/>
</dbReference>
<dbReference type="PANTHER" id="PTHR43622:SF7">
    <property type="entry name" value="3-DEHYDROQUINATE SYNTHASE, CHLOROPLASTIC"/>
    <property type="match status" value="1"/>
</dbReference>
<comment type="pathway">
    <text evidence="5 21">Metabolic intermediate biosynthesis; chorismate biosynthesis; chorismate from D-erythrose 4-phosphate and phosphoenolpyruvate: step 2/7.</text>
</comment>
<comment type="caution">
    <text evidence="21">Lacks conserved residue(s) required for the propagation of feature annotation.</text>
</comment>
<dbReference type="Gene3D" id="3.40.50.1970">
    <property type="match status" value="1"/>
</dbReference>
<comment type="caution">
    <text evidence="24">The sequence shown here is derived from an EMBL/GenBank/DDBJ whole genome shotgun (WGS) entry which is preliminary data.</text>
</comment>
<evidence type="ECO:0000256" key="18">
    <source>
        <dbReference type="ARBA" id="ARBA00023268"/>
    </source>
</evidence>
<comment type="function">
    <text evidence="20">Catalyzes the specific phosphorylation of the 3-hydroxyl group of shikimic acid using ATP as a cosubstrate.</text>
</comment>
<comment type="cofactor">
    <cofactor evidence="2 21">
        <name>NAD(+)</name>
        <dbReference type="ChEBI" id="CHEBI:57540"/>
    </cofactor>
</comment>
<dbReference type="HAMAP" id="MF_00109">
    <property type="entry name" value="Shikimate_kinase"/>
    <property type="match status" value="1"/>
</dbReference>
<accession>A0A2M9A8G0</accession>
<comment type="pathway">
    <text evidence="6 20">Metabolic intermediate biosynthesis; chorismate biosynthesis; chorismate from D-erythrose 4-phosphate and phosphoenolpyruvate: step 5/7.</text>
</comment>
<evidence type="ECO:0000256" key="14">
    <source>
        <dbReference type="ARBA" id="ARBA00022840"/>
    </source>
</evidence>
<dbReference type="EC" id="4.2.3.4" evidence="21"/>
<dbReference type="InterPro" id="IPR056179">
    <property type="entry name" value="DHQS_C"/>
</dbReference>
<comment type="cofactor">
    <cofactor evidence="20">
        <name>Mg(2+)</name>
        <dbReference type="ChEBI" id="CHEBI:18420"/>
    </cofactor>
    <text evidence="20">Binds 1 Mg(2+) ion per subunit.</text>
</comment>
<evidence type="ECO:0000256" key="3">
    <source>
        <dbReference type="ARBA" id="ARBA00001947"/>
    </source>
</evidence>
<name>A0A2M9A8G0_9BACT</name>
<dbReference type="UniPathway" id="UPA00053">
    <property type="reaction ID" value="UER00085"/>
</dbReference>
<evidence type="ECO:0000256" key="20">
    <source>
        <dbReference type="HAMAP-Rule" id="MF_00109"/>
    </source>
</evidence>
<comment type="similarity">
    <text evidence="21">Belongs to the sugar phosphate cyclases superfamily. Dehydroquinate synthase family.</text>
</comment>
<evidence type="ECO:0000259" key="23">
    <source>
        <dbReference type="Pfam" id="PF24621"/>
    </source>
</evidence>
<keyword evidence="18" id="KW-0511">Multifunctional enzyme</keyword>
<feature type="binding site" evidence="21">
    <location>
        <position position="364"/>
    </location>
    <ligand>
        <name>Zn(2+)</name>
        <dbReference type="ChEBI" id="CHEBI:29105"/>
    </ligand>
</feature>
<evidence type="ECO:0000256" key="11">
    <source>
        <dbReference type="ARBA" id="ARBA00022741"/>
    </source>
</evidence>
<dbReference type="PANTHER" id="PTHR43622">
    <property type="entry name" value="3-DEHYDROQUINATE SYNTHASE"/>
    <property type="match status" value="1"/>
</dbReference>
<dbReference type="Pfam" id="PF01761">
    <property type="entry name" value="DHQ_synthase"/>
    <property type="match status" value="1"/>
</dbReference>
<evidence type="ECO:0000256" key="15">
    <source>
        <dbReference type="ARBA" id="ARBA00023027"/>
    </source>
</evidence>
<protein>
    <recommendedName>
        <fullName evidence="20 21">Multifunctional fusion protein</fullName>
    </recommendedName>
    <domain>
        <recommendedName>
            <fullName evidence="20">Shikimate kinase</fullName>
            <shortName evidence="20">SK</shortName>
            <ecNumber evidence="20">2.7.1.71</ecNumber>
        </recommendedName>
    </domain>
    <domain>
        <recommendedName>
            <fullName evidence="21">3-dehydroquinate synthase</fullName>
            <shortName evidence="21">DHQS</shortName>
            <ecNumber evidence="21">4.2.3.4</ecNumber>
        </recommendedName>
    </domain>
</protein>
<evidence type="ECO:0000256" key="9">
    <source>
        <dbReference type="ARBA" id="ARBA00022679"/>
    </source>
</evidence>
<evidence type="ECO:0000256" key="13">
    <source>
        <dbReference type="ARBA" id="ARBA00022833"/>
    </source>
</evidence>
<evidence type="ECO:0000256" key="5">
    <source>
        <dbReference type="ARBA" id="ARBA00004661"/>
    </source>
</evidence>
<evidence type="ECO:0000256" key="21">
    <source>
        <dbReference type="HAMAP-Rule" id="MF_00110"/>
    </source>
</evidence>
<evidence type="ECO:0000256" key="6">
    <source>
        <dbReference type="ARBA" id="ARBA00004842"/>
    </source>
</evidence>
<dbReference type="CDD" id="cd00464">
    <property type="entry name" value="SK"/>
    <property type="match status" value="1"/>
</dbReference>
<keyword evidence="7 21" id="KW-0963">Cytoplasm</keyword>
<comment type="catalytic activity">
    <reaction evidence="1 21">
        <text>7-phospho-2-dehydro-3-deoxy-D-arabino-heptonate = 3-dehydroquinate + phosphate</text>
        <dbReference type="Rhea" id="RHEA:21968"/>
        <dbReference type="ChEBI" id="CHEBI:32364"/>
        <dbReference type="ChEBI" id="CHEBI:43474"/>
        <dbReference type="ChEBI" id="CHEBI:58394"/>
        <dbReference type="EC" id="4.2.3.4"/>
    </reaction>
</comment>
<keyword evidence="20" id="KW-0460">Magnesium</keyword>
<dbReference type="GO" id="GO:0003856">
    <property type="term" value="F:3-dehydroquinate synthase activity"/>
    <property type="evidence" value="ECO:0007669"/>
    <property type="project" value="UniProtKB-UniRule"/>
</dbReference>
<keyword evidence="15 21" id="KW-0520">NAD</keyword>
<dbReference type="GO" id="GO:0005524">
    <property type="term" value="F:ATP binding"/>
    <property type="evidence" value="ECO:0007669"/>
    <property type="project" value="UniProtKB-UniRule"/>
</dbReference>
<comment type="subunit">
    <text evidence="20">Monomer.</text>
</comment>
<feature type="binding site" evidence="21">
    <location>
        <position position="443"/>
    </location>
    <ligand>
        <name>Zn(2+)</name>
        <dbReference type="ChEBI" id="CHEBI:29105"/>
    </ligand>
</feature>
<dbReference type="SUPFAM" id="SSF52540">
    <property type="entry name" value="P-loop containing nucleoside triphosphate hydrolases"/>
    <property type="match status" value="1"/>
</dbReference>
<dbReference type="CDD" id="cd08195">
    <property type="entry name" value="DHQS"/>
    <property type="match status" value="1"/>
</dbReference>
<comment type="function">
    <text evidence="4 21">Catalyzes the conversion of 3-deoxy-D-arabino-heptulosonate 7-phosphate (DAHP) to dehydroquinate (DHQ).</text>
</comment>
<dbReference type="RefSeq" id="WP_241899525.1">
    <property type="nucleotide sequence ID" value="NZ_PGEX01000001.1"/>
</dbReference>
<dbReference type="FunFam" id="3.40.50.1970:FF:000007">
    <property type="entry name" value="Pentafunctional AROM polypeptide"/>
    <property type="match status" value="1"/>
</dbReference>
<keyword evidence="16 21" id="KW-0057">Aromatic amino acid biosynthesis</keyword>
<proteinExistence type="inferred from homology"/>
<dbReference type="Pfam" id="PF24621">
    <property type="entry name" value="DHQS_C"/>
    <property type="match status" value="1"/>
</dbReference>
<dbReference type="InterPro" id="IPR050071">
    <property type="entry name" value="Dehydroquinate_synthase"/>
</dbReference>
<dbReference type="InterPro" id="IPR030960">
    <property type="entry name" value="DHQS/DOIS_N"/>
</dbReference>
<keyword evidence="25" id="KW-1185">Reference proteome</keyword>
<keyword evidence="12 20" id="KW-0418">Kinase</keyword>
<feature type="binding site" evidence="20">
    <location>
        <position position="84"/>
    </location>
    <ligand>
        <name>substrate</name>
    </ligand>
</feature>
<comment type="similarity">
    <text evidence="20">Belongs to the shikimate kinase family.</text>
</comment>
<dbReference type="SUPFAM" id="SSF56796">
    <property type="entry name" value="Dehydroquinate synthase-like"/>
    <property type="match status" value="1"/>
</dbReference>
<evidence type="ECO:0000313" key="25">
    <source>
        <dbReference type="Proteomes" id="UP000231134"/>
    </source>
</evidence>
<dbReference type="HAMAP" id="MF_00110">
    <property type="entry name" value="DHQ_synthase"/>
    <property type="match status" value="1"/>
</dbReference>
<evidence type="ECO:0000313" key="24">
    <source>
        <dbReference type="EMBL" id="PJJ41982.1"/>
    </source>
</evidence>
<dbReference type="GO" id="GO:0009073">
    <property type="term" value="P:aromatic amino acid family biosynthetic process"/>
    <property type="evidence" value="ECO:0007669"/>
    <property type="project" value="UniProtKB-KW"/>
</dbReference>
<comment type="cofactor">
    <cofactor evidence="3">
        <name>Zn(2+)</name>
        <dbReference type="ChEBI" id="CHEBI:29105"/>
    </cofactor>
</comment>
<dbReference type="GO" id="GO:0000287">
    <property type="term" value="F:magnesium ion binding"/>
    <property type="evidence" value="ECO:0007669"/>
    <property type="project" value="UniProtKB-UniRule"/>
</dbReference>
<dbReference type="Proteomes" id="UP000231134">
    <property type="component" value="Unassembled WGS sequence"/>
</dbReference>
<evidence type="ECO:0000256" key="4">
    <source>
        <dbReference type="ARBA" id="ARBA00003485"/>
    </source>
</evidence>
<keyword evidence="21" id="KW-0170">Cobalt</keyword>